<dbReference type="PANTHER" id="PTHR45614:SF218">
    <property type="entry name" value="TRANSCRIPTION FACTOR MYB119-RELATED"/>
    <property type="match status" value="1"/>
</dbReference>
<reference evidence="7 8" key="1">
    <citation type="submission" date="2017-09" db="EMBL/GenBank/DDBJ databases">
        <title>WGS assembly of Aquilegia coerulea Goldsmith.</title>
        <authorList>
            <person name="Hodges S."/>
            <person name="Kramer E."/>
            <person name="Nordborg M."/>
            <person name="Tomkins J."/>
            <person name="Borevitz J."/>
            <person name="Derieg N."/>
            <person name="Yan J."/>
            <person name="Mihaltcheva S."/>
            <person name="Hayes R.D."/>
            <person name="Rokhsar D."/>
        </authorList>
    </citation>
    <scope>NUCLEOTIDE SEQUENCE [LARGE SCALE GENOMIC DNA]</scope>
    <source>
        <strain evidence="8">cv. Goldsmith</strain>
    </source>
</reference>
<dbReference type="SMART" id="SM00717">
    <property type="entry name" value="SANT"/>
    <property type="match status" value="2"/>
</dbReference>
<dbReference type="AlphaFoldDB" id="A0A2G5CLH5"/>
<evidence type="ECO:0000313" key="7">
    <source>
        <dbReference type="EMBL" id="PIA32131.1"/>
    </source>
</evidence>
<evidence type="ECO:0000259" key="4">
    <source>
        <dbReference type="PROSITE" id="PS50090"/>
    </source>
</evidence>
<dbReference type="FunFam" id="1.10.10.60:FF:000010">
    <property type="entry name" value="Transcriptional activator Myb isoform A"/>
    <property type="match status" value="1"/>
</dbReference>
<gene>
    <name evidence="7" type="ORF">AQUCO_04500020v1</name>
</gene>
<dbReference type="PROSITE" id="PS50090">
    <property type="entry name" value="MYB_LIKE"/>
    <property type="match status" value="2"/>
</dbReference>
<dbReference type="InterPro" id="IPR017930">
    <property type="entry name" value="Myb_dom"/>
</dbReference>
<name>A0A2G5CLH5_AQUCA</name>
<evidence type="ECO:0000256" key="3">
    <source>
        <dbReference type="SAM" id="MobiDB-lite"/>
    </source>
</evidence>
<protein>
    <submittedName>
        <fullName evidence="7">Uncharacterized protein</fullName>
    </submittedName>
</protein>
<evidence type="ECO:0000259" key="5">
    <source>
        <dbReference type="PROSITE" id="PS51293"/>
    </source>
</evidence>
<dbReference type="Gene3D" id="1.10.10.60">
    <property type="entry name" value="Homeodomain-like"/>
    <property type="match status" value="2"/>
</dbReference>
<dbReference type="OrthoDB" id="2143914at2759"/>
<feature type="domain" description="Myb-like" evidence="4">
    <location>
        <begin position="124"/>
        <end position="175"/>
    </location>
</feature>
<dbReference type="SUPFAM" id="SSF46689">
    <property type="entry name" value="Homeodomain-like"/>
    <property type="match status" value="1"/>
</dbReference>
<dbReference type="Pfam" id="PF13921">
    <property type="entry name" value="Myb_DNA-bind_6"/>
    <property type="match status" value="1"/>
</dbReference>
<feature type="domain" description="HTH myb-type" evidence="6">
    <location>
        <begin position="124"/>
        <end position="179"/>
    </location>
</feature>
<dbReference type="EMBL" id="KZ305062">
    <property type="protein sequence ID" value="PIA32131.1"/>
    <property type="molecule type" value="Genomic_DNA"/>
</dbReference>
<dbReference type="InterPro" id="IPR001005">
    <property type="entry name" value="SANT/Myb"/>
</dbReference>
<dbReference type="PROSITE" id="PS51294">
    <property type="entry name" value="HTH_MYB"/>
    <property type="match status" value="2"/>
</dbReference>
<evidence type="ECO:0000256" key="2">
    <source>
        <dbReference type="ARBA" id="ARBA00023125"/>
    </source>
</evidence>
<dbReference type="GO" id="GO:0005634">
    <property type="term" value="C:nucleus"/>
    <property type="evidence" value="ECO:0007669"/>
    <property type="project" value="TreeGrafter"/>
</dbReference>
<dbReference type="InParanoid" id="A0A2G5CLH5"/>
<dbReference type="GO" id="GO:0000981">
    <property type="term" value="F:DNA-binding transcription factor activity, RNA polymerase II-specific"/>
    <property type="evidence" value="ECO:0007669"/>
    <property type="project" value="TreeGrafter"/>
</dbReference>
<organism evidence="7 8">
    <name type="scientific">Aquilegia coerulea</name>
    <name type="common">Rocky mountain columbine</name>
    <dbReference type="NCBI Taxonomy" id="218851"/>
    <lineage>
        <taxon>Eukaryota</taxon>
        <taxon>Viridiplantae</taxon>
        <taxon>Streptophyta</taxon>
        <taxon>Embryophyta</taxon>
        <taxon>Tracheophyta</taxon>
        <taxon>Spermatophyta</taxon>
        <taxon>Magnoliopsida</taxon>
        <taxon>Ranunculales</taxon>
        <taxon>Ranunculaceae</taxon>
        <taxon>Thalictroideae</taxon>
        <taxon>Aquilegia</taxon>
    </lineage>
</organism>
<feature type="domain" description="SANT" evidence="5">
    <location>
        <begin position="179"/>
        <end position="230"/>
    </location>
</feature>
<feature type="region of interest" description="Disordered" evidence="3">
    <location>
        <begin position="276"/>
        <end position="299"/>
    </location>
</feature>
<evidence type="ECO:0000259" key="6">
    <source>
        <dbReference type="PROSITE" id="PS51294"/>
    </source>
</evidence>
<dbReference type="InterPro" id="IPR017884">
    <property type="entry name" value="SANT_dom"/>
</dbReference>
<dbReference type="PANTHER" id="PTHR45614">
    <property type="entry name" value="MYB PROTEIN-RELATED"/>
    <property type="match status" value="1"/>
</dbReference>
<feature type="domain" description="HTH myb-type" evidence="6">
    <location>
        <begin position="180"/>
        <end position="230"/>
    </location>
</feature>
<accession>A0A2G5CLH5</accession>
<keyword evidence="1" id="KW-0677">Repeat</keyword>
<dbReference type="GO" id="GO:0000978">
    <property type="term" value="F:RNA polymerase II cis-regulatory region sequence-specific DNA binding"/>
    <property type="evidence" value="ECO:0007669"/>
    <property type="project" value="TreeGrafter"/>
</dbReference>
<keyword evidence="2" id="KW-0238">DNA-binding</keyword>
<dbReference type="InterPro" id="IPR009057">
    <property type="entry name" value="Homeodomain-like_sf"/>
</dbReference>
<dbReference type="CDD" id="cd00167">
    <property type="entry name" value="SANT"/>
    <property type="match status" value="2"/>
</dbReference>
<keyword evidence="8" id="KW-1185">Reference proteome</keyword>
<dbReference type="PROSITE" id="PS51293">
    <property type="entry name" value="SANT"/>
    <property type="match status" value="1"/>
</dbReference>
<dbReference type="InterPro" id="IPR050560">
    <property type="entry name" value="MYB_TF"/>
</dbReference>
<proteinExistence type="predicted"/>
<evidence type="ECO:0000256" key="1">
    <source>
        <dbReference type="ARBA" id="ARBA00022737"/>
    </source>
</evidence>
<sequence length="474" mass="53441">MEGVGSFVFDFQNHLARPTPPLSAIEKFLLSSNDHTQKQIHTSVKNNDRIVSSNGLGEFSTSSGLIDDYAGRFSFVSLPDTSFDGGQPFGWTKEMKNIVGLKSEVKLKEKSTLSMEKKTKNGSSTTLIKGQWTEQEDRLLVKLVKENGVKKWSQIAHKMVGRAGKQCRERWHNHLRPDIKKDSWSEEEEIMLIEAHEKFGNRWAEIAKQIPGRSENAIKNHWNATKRRQTAGKMNKGACRGSKTQPSILQEYIRSKYMMDYSPPFTPTITSPAIVSTPSTNPSSQVSFTHSEPSESSYTDDSTLISHMYNDDELLFMGGLLENIYEEPYLESIVVDSKDGEGAFYYGHPQNSLVFGSSEQDAYNGYSPSLEVMSNCNYLAATSTNLNEVLLQENMAKEADTKASQMYSDLYLSYLFDRMAPSCEAGANYCENISSHDLPIDQPAAYNKKKEMDLIEMISTSQFSHQYIGENTYY</sequence>
<feature type="domain" description="Myb-like" evidence="4">
    <location>
        <begin position="176"/>
        <end position="226"/>
    </location>
</feature>
<evidence type="ECO:0000313" key="8">
    <source>
        <dbReference type="Proteomes" id="UP000230069"/>
    </source>
</evidence>
<dbReference type="Proteomes" id="UP000230069">
    <property type="component" value="Unassembled WGS sequence"/>
</dbReference>